<dbReference type="Proteomes" id="UP000253941">
    <property type="component" value="Unassembled WGS sequence"/>
</dbReference>
<keyword evidence="3 6" id="KW-1133">Transmembrane helix</keyword>
<feature type="compositionally biased region" description="Basic and acidic residues" evidence="5">
    <location>
        <begin position="477"/>
        <end position="488"/>
    </location>
</feature>
<keyword evidence="4 6" id="KW-0472">Membrane</keyword>
<dbReference type="SUPFAM" id="SSF52096">
    <property type="entry name" value="ClpP/crotonase"/>
    <property type="match status" value="1"/>
</dbReference>
<dbReference type="RefSeq" id="WP_114583499.1">
    <property type="nucleotide sequence ID" value="NZ_QPMH01000024.1"/>
</dbReference>
<feature type="transmembrane region" description="Helical" evidence="6">
    <location>
        <begin position="326"/>
        <end position="343"/>
    </location>
</feature>
<dbReference type="EMBL" id="QPMH01000024">
    <property type="protein sequence ID" value="RDD60563.1"/>
    <property type="molecule type" value="Genomic_DNA"/>
</dbReference>
<dbReference type="PANTHER" id="PTHR33507:SF4">
    <property type="entry name" value="NODULATION COMPETITIVENESS PROTEIN NFED"/>
    <property type="match status" value="1"/>
</dbReference>
<dbReference type="Gene3D" id="2.40.50.140">
    <property type="entry name" value="Nucleic acid-binding proteins"/>
    <property type="match status" value="1"/>
</dbReference>
<feature type="compositionally biased region" description="Basic and acidic residues" evidence="5">
    <location>
        <begin position="159"/>
        <end position="170"/>
    </location>
</feature>
<dbReference type="PANTHER" id="PTHR33507">
    <property type="entry name" value="INNER MEMBRANE PROTEIN YBBJ"/>
    <property type="match status" value="1"/>
</dbReference>
<keyword evidence="11" id="KW-1185">Reference proteome</keyword>
<gene>
    <name evidence="10" type="ORF">DRB17_17380</name>
</gene>
<evidence type="ECO:0000256" key="1">
    <source>
        <dbReference type="ARBA" id="ARBA00004141"/>
    </source>
</evidence>
<dbReference type="Pfam" id="PF24961">
    <property type="entry name" value="NfeD_membrane"/>
    <property type="match status" value="1"/>
</dbReference>
<organism evidence="10 11">
    <name type="scientific">Ferruginivarius sediminum</name>
    <dbReference type="NCBI Taxonomy" id="2661937"/>
    <lineage>
        <taxon>Bacteria</taxon>
        <taxon>Pseudomonadati</taxon>
        <taxon>Pseudomonadota</taxon>
        <taxon>Alphaproteobacteria</taxon>
        <taxon>Rhodospirillales</taxon>
        <taxon>Rhodospirillaceae</taxon>
        <taxon>Ferruginivarius</taxon>
    </lineage>
</organism>
<dbReference type="CDD" id="cd07020">
    <property type="entry name" value="Clp_protease_NfeD_1"/>
    <property type="match status" value="1"/>
</dbReference>
<dbReference type="Gene3D" id="3.90.226.10">
    <property type="entry name" value="2-enoyl-CoA Hydratase, Chain A, domain 1"/>
    <property type="match status" value="1"/>
</dbReference>
<accession>A0A369T5F4</accession>
<dbReference type="InterPro" id="IPR029045">
    <property type="entry name" value="ClpP/crotonase-like_dom_sf"/>
</dbReference>
<feature type="domain" description="NfeD1b N-terminal" evidence="9">
    <location>
        <begin position="54"/>
        <end position="149"/>
    </location>
</feature>
<dbReference type="SUPFAM" id="SSF141322">
    <property type="entry name" value="NfeD domain-like"/>
    <property type="match status" value="1"/>
</dbReference>
<proteinExistence type="predicted"/>
<feature type="domain" description="NfeD integral membrane" evidence="8">
    <location>
        <begin position="281"/>
        <end position="397"/>
    </location>
</feature>
<feature type="region of interest" description="Disordered" evidence="5">
    <location>
        <begin position="464"/>
        <end position="488"/>
    </location>
</feature>
<evidence type="ECO:0000313" key="10">
    <source>
        <dbReference type="EMBL" id="RDD60563.1"/>
    </source>
</evidence>
<dbReference type="InterPro" id="IPR052165">
    <property type="entry name" value="Membrane_assoc_protease"/>
</dbReference>
<evidence type="ECO:0000259" key="9">
    <source>
        <dbReference type="Pfam" id="PF25145"/>
    </source>
</evidence>
<evidence type="ECO:0000256" key="3">
    <source>
        <dbReference type="ARBA" id="ARBA00022989"/>
    </source>
</evidence>
<feature type="domain" description="NfeD-like C-terminal" evidence="7">
    <location>
        <begin position="416"/>
        <end position="468"/>
    </location>
</feature>
<evidence type="ECO:0000256" key="2">
    <source>
        <dbReference type="ARBA" id="ARBA00022692"/>
    </source>
</evidence>
<feature type="transmembrane region" description="Helical" evidence="6">
    <location>
        <begin position="350"/>
        <end position="369"/>
    </location>
</feature>
<comment type="subcellular location">
    <subcellularLocation>
        <location evidence="1">Membrane</location>
        <topology evidence="1">Multi-pass membrane protein</topology>
    </subcellularLocation>
</comment>
<evidence type="ECO:0000256" key="6">
    <source>
        <dbReference type="SAM" id="Phobius"/>
    </source>
</evidence>
<feature type="transmembrane region" description="Helical" evidence="6">
    <location>
        <begin position="302"/>
        <end position="320"/>
    </location>
</feature>
<evidence type="ECO:0000256" key="5">
    <source>
        <dbReference type="SAM" id="MobiDB-lite"/>
    </source>
</evidence>
<feature type="region of interest" description="Disordered" evidence="5">
    <location>
        <begin position="144"/>
        <end position="181"/>
    </location>
</feature>
<dbReference type="GO" id="GO:0016020">
    <property type="term" value="C:membrane"/>
    <property type="evidence" value="ECO:0007669"/>
    <property type="project" value="UniProtKB-SubCell"/>
</dbReference>
<evidence type="ECO:0000259" key="8">
    <source>
        <dbReference type="Pfam" id="PF24961"/>
    </source>
</evidence>
<reference evidence="10 11" key="1">
    <citation type="submission" date="2018-07" db="EMBL/GenBank/DDBJ databases">
        <title>Venubactetium sediminum gen. nov., sp. nov., isolated from a marine solar saltern.</title>
        <authorList>
            <person name="Wang S."/>
        </authorList>
    </citation>
    <scope>NUCLEOTIDE SEQUENCE [LARGE SCALE GENOMIC DNA]</scope>
    <source>
        <strain evidence="10 11">WD2A32</strain>
    </source>
</reference>
<dbReference type="InterPro" id="IPR002810">
    <property type="entry name" value="NfeD-like_C"/>
</dbReference>
<feature type="transmembrane region" description="Helical" evidence="6">
    <location>
        <begin position="381"/>
        <end position="402"/>
    </location>
</feature>
<dbReference type="InterPro" id="IPR012340">
    <property type="entry name" value="NA-bd_OB-fold"/>
</dbReference>
<sequence length="488" mass="50820">MKACRERDRVRRPPAFAIALIAIGVAFLFSGLGTHAQETRAKGALIIVLEVDGPIGPATAGYLTDGIAEATDRGAELVVLRMDTPGGLSASMREIIHAILQSEVPIASYVAPQGARAASAGTYILYASHVAAMAPGTTLGAATPVQLGGAPSPLPGGEAPKDGGNDKEAGSESPAPKNAKTAKAVNDAVAYIRALAQLRGRNADWAEKAVEEAATLTNTEAVAKNVVDLEAAGVAELIDKLDGREIALRQGGTTLDLADARIETAPPDWRDELLSILTNPNIAFIFMMLGVYGLIFELANPGAIIPGVLGAIFLMLGLYALNVLPVNYAGLGLVVLGIAFMTAEAFVPSFGALGLGGLAAFALGSTILFDTGSPAFALSYWTIGSVTAVTGAILVLLIGYLVRAQRRPVTTGEQTHLGDKAQVESWSHGRGRVRLHGELWNAIGPPRLHKGQTVRVQTIDGLELTVAPDDSPPQSDPEGRDKTAGERR</sequence>
<dbReference type="Pfam" id="PF01957">
    <property type="entry name" value="NfeD"/>
    <property type="match status" value="1"/>
</dbReference>
<dbReference type="Pfam" id="PF25145">
    <property type="entry name" value="NfeD1b_N"/>
    <property type="match status" value="1"/>
</dbReference>
<evidence type="ECO:0000256" key="4">
    <source>
        <dbReference type="ARBA" id="ARBA00023136"/>
    </source>
</evidence>
<dbReference type="InterPro" id="IPR056739">
    <property type="entry name" value="NfeD_membrane"/>
</dbReference>
<dbReference type="FunFam" id="3.90.226.10:FF:000089">
    <property type="entry name" value="Membrane-bound serine protease"/>
    <property type="match status" value="1"/>
</dbReference>
<evidence type="ECO:0000259" key="7">
    <source>
        <dbReference type="Pfam" id="PF01957"/>
    </source>
</evidence>
<protein>
    <submittedName>
        <fullName evidence="10">Nodulation protein NfeD</fullName>
    </submittedName>
</protein>
<comment type="caution">
    <text evidence="10">The sequence shown here is derived from an EMBL/GenBank/DDBJ whole genome shotgun (WGS) entry which is preliminary data.</text>
</comment>
<name>A0A369T5F4_9PROT</name>
<evidence type="ECO:0000313" key="11">
    <source>
        <dbReference type="Proteomes" id="UP000253941"/>
    </source>
</evidence>
<keyword evidence="2 6" id="KW-0812">Transmembrane</keyword>
<dbReference type="AlphaFoldDB" id="A0A369T5F4"/>
<dbReference type="InterPro" id="IPR056738">
    <property type="entry name" value="NfeD1b_N"/>
</dbReference>